<evidence type="ECO:0000313" key="1">
    <source>
        <dbReference type="EMBL" id="KDS56491.1"/>
    </source>
</evidence>
<dbReference type="Proteomes" id="UP000027661">
    <property type="component" value="Unassembled WGS sequence"/>
</dbReference>
<reference evidence="1 2" key="1">
    <citation type="submission" date="2014-04" db="EMBL/GenBank/DDBJ databases">
        <authorList>
            <person name="Sears C."/>
            <person name="Carroll K."/>
            <person name="Sack B.R."/>
            <person name="Qadri F."/>
            <person name="Myers L.L."/>
            <person name="Chung G.-T."/>
            <person name="Escheverria P."/>
            <person name="Fraser C.M."/>
            <person name="Sadzewicz L."/>
            <person name="Shefchek K.A."/>
            <person name="Tallon L."/>
            <person name="Das S.P."/>
            <person name="Daugherty S."/>
            <person name="Mongodin E.F."/>
        </authorList>
    </citation>
    <scope>NUCLEOTIDE SEQUENCE [LARGE SCALE GENOMIC DNA]</scope>
    <source>
        <strain evidence="1 2">3975 RP4</strain>
    </source>
</reference>
<accession>A0A069SMZ8</accession>
<proteinExistence type="predicted"/>
<gene>
    <name evidence="1" type="ORF">M099_0285</name>
</gene>
<dbReference type="EMBL" id="JNHM01000004">
    <property type="protein sequence ID" value="KDS56491.1"/>
    <property type="molecule type" value="Genomic_DNA"/>
</dbReference>
<dbReference type="PATRIC" id="fig|1339352.3.peg.278"/>
<dbReference type="AlphaFoldDB" id="A0A069SMZ8"/>
<organism evidence="1 2">
    <name type="scientific">Phocaeicola vulgatus str. 3975 RP4</name>
    <dbReference type="NCBI Taxonomy" id="1339352"/>
    <lineage>
        <taxon>Bacteria</taxon>
        <taxon>Pseudomonadati</taxon>
        <taxon>Bacteroidota</taxon>
        <taxon>Bacteroidia</taxon>
        <taxon>Bacteroidales</taxon>
        <taxon>Bacteroidaceae</taxon>
        <taxon>Phocaeicola</taxon>
    </lineage>
</organism>
<sequence>MHYYDYKLHAVCEMQGMIHSYDMVAASIYNFHYFKDVQ</sequence>
<name>A0A069SMZ8_PHOVU</name>
<comment type="caution">
    <text evidence="1">The sequence shown here is derived from an EMBL/GenBank/DDBJ whole genome shotgun (WGS) entry which is preliminary data.</text>
</comment>
<protein>
    <submittedName>
        <fullName evidence="1">Uncharacterized protein</fullName>
    </submittedName>
</protein>
<evidence type="ECO:0000313" key="2">
    <source>
        <dbReference type="Proteomes" id="UP000027661"/>
    </source>
</evidence>